<gene>
    <name evidence="2" type="ORF">MUK42_34187</name>
</gene>
<evidence type="ECO:0000313" key="2">
    <source>
        <dbReference type="EMBL" id="URE03564.1"/>
    </source>
</evidence>
<name>A0A9E7G0Z6_9LILI</name>
<accession>A0A9E7G0Z6</accession>
<organism evidence="2 3">
    <name type="scientific">Musa troglodytarum</name>
    <name type="common">fe'i banana</name>
    <dbReference type="NCBI Taxonomy" id="320322"/>
    <lineage>
        <taxon>Eukaryota</taxon>
        <taxon>Viridiplantae</taxon>
        <taxon>Streptophyta</taxon>
        <taxon>Embryophyta</taxon>
        <taxon>Tracheophyta</taxon>
        <taxon>Spermatophyta</taxon>
        <taxon>Magnoliopsida</taxon>
        <taxon>Liliopsida</taxon>
        <taxon>Zingiberales</taxon>
        <taxon>Musaceae</taxon>
        <taxon>Musa</taxon>
    </lineage>
</organism>
<proteinExistence type="predicted"/>
<dbReference type="EMBL" id="CP097507">
    <property type="protein sequence ID" value="URE03564.1"/>
    <property type="molecule type" value="Genomic_DNA"/>
</dbReference>
<evidence type="ECO:0000313" key="3">
    <source>
        <dbReference type="Proteomes" id="UP001055439"/>
    </source>
</evidence>
<keyword evidence="3" id="KW-1185">Reference proteome</keyword>
<dbReference type="Proteomes" id="UP001055439">
    <property type="component" value="Chromosome 5"/>
</dbReference>
<sequence>MGSSASPGFHPVPPIGPQESLPPEQDEKPRPRKSTHWFCVRILCGRYASARTLVNNRLMDYKLGFEDGMEIYLAAGFRGRRSIPCPRAPHFIAAKLMLKFLVLAQQCVQYDAAEINKEIW</sequence>
<protein>
    <submittedName>
        <fullName evidence="2">Uncharacterized protein</fullName>
    </submittedName>
</protein>
<evidence type="ECO:0000256" key="1">
    <source>
        <dbReference type="SAM" id="MobiDB-lite"/>
    </source>
</evidence>
<dbReference type="OrthoDB" id="2017676at2759"/>
<dbReference type="AlphaFoldDB" id="A0A9E7G0Z6"/>
<reference evidence="2" key="1">
    <citation type="submission" date="2022-05" db="EMBL/GenBank/DDBJ databases">
        <title>The Musa troglodytarum L. genome provides insights into the mechanism of non-climacteric behaviour and enrichment of carotenoids.</title>
        <authorList>
            <person name="Wang J."/>
        </authorList>
    </citation>
    <scope>NUCLEOTIDE SEQUENCE</scope>
    <source>
        <tissue evidence="2">Leaf</tissue>
    </source>
</reference>
<feature type="region of interest" description="Disordered" evidence="1">
    <location>
        <begin position="1"/>
        <end position="33"/>
    </location>
</feature>